<sequence>MKLALVLCVTVAVVAVVGGHRGLDSRVEDLVKKYNLDVIPQRLNNFERDIIGYDEGNPRGKQLDKAVAEAEYIYDRLIAVVTSINDLVSVDNVMDLLRLAQVNHVTNRIRESLASGNGDMQQLVNAISCAYKWQPHGPAKYSVGAALDVLYSRNVNSHELRNLILGLCPIIEIKDEN</sequence>
<dbReference type="EMBL" id="CAJFCW020000002">
    <property type="protein sequence ID" value="CAG9089576.1"/>
    <property type="molecule type" value="Genomic_DNA"/>
</dbReference>
<feature type="chain" id="PRO_5036220852" evidence="1">
    <location>
        <begin position="20"/>
        <end position="177"/>
    </location>
</feature>
<evidence type="ECO:0000256" key="1">
    <source>
        <dbReference type="SAM" id="SignalP"/>
    </source>
</evidence>
<evidence type="ECO:0000313" key="2">
    <source>
        <dbReference type="EMBL" id="CAD5209546.1"/>
    </source>
</evidence>
<dbReference type="EMBL" id="CAJFDH010000002">
    <property type="protein sequence ID" value="CAD5209546.1"/>
    <property type="molecule type" value="Genomic_DNA"/>
</dbReference>
<accession>A0A811K237</accession>
<protein>
    <submittedName>
        <fullName evidence="2">Uncharacterized protein</fullName>
    </submittedName>
</protein>
<proteinExistence type="predicted"/>
<gene>
    <name evidence="2" type="ORF">BOKJ2_LOCUS2741</name>
</gene>
<reference evidence="2" key="1">
    <citation type="submission" date="2020-09" db="EMBL/GenBank/DDBJ databases">
        <authorList>
            <person name="Kikuchi T."/>
        </authorList>
    </citation>
    <scope>NUCLEOTIDE SEQUENCE</scope>
    <source>
        <strain evidence="2">SH1</strain>
    </source>
</reference>
<keyword evidence="1" id="KW-0732">Signal</keyword>
<evidence type="ECO:0000313" key="3">
    <source>
        <dbReference type="Proteomes" id="UP000614601"/>
    </source>
</evidence>
<comment type="caution">
    <text evidence="2">The sequence shown here is derived from an EMBL/GenBank/DDBJ whole genome shotgun (WGS) entry which is preliminary data.</text>
</comment>
<organism evidence="2 3">
    <name type="scientific">Bursaphelenchus okinawaensis</name>
    <dbReference type="NCBI Taxonomy" id="465554"/>
    <lineage>
        <taxon>Eukaryota</taxon>
        <taxon>Metazoa</taxon>
        <taxon>Ecdysozoa</taxon>
        <taxon>Nematoda</taxon>
        <taxon>Chromadorea</taxon>
        <taxon>Rhabditida</taxon>
        <taxon>Tylenchina</taxon>
        <taxon>Tylenchomorpha</taxon>
        <taxon>Aphelenchoidea</taxon>
        <taxon>Aphelenchoididae</taxon>
        <taxon>Bursaphelenchus</taxon>
    </lineage>
</organism>
<dbReference type="Proteomes" id="UP000783686">
    <property type="component" value="Unassembled WGS sequence"/>
</dbReference>
<keyword evidence="3" id="KW-1185">Reference proteome</keyword>
<feature type="signal peptide" evidence="1">
    <location>
        <begin position="1"/>
        <end position="19"/>
    </location>
</feature>
<name>A0A811K237_9BILA</name>
<dbReference type="AlphaFoldDB" id="A0A811K237"/>
<dbReference type="Proteomes" id="UP000614601">
    <property type="component" value="Unassembled WGS sequence"/>
</dbReference>